<dbReference type="InterPro" id="IPR012337">
    <property type="entry name" value="RNaseH-like_sf"/>
</dbReference>
<dbReference type="GO" id="GO:0070336">
    <property type="term" value="F:flap-structured DNA binding"/>
    <property type="evidence" value="ECO:0007669"/>
    <property type="project" value="TreeGrafter"/>
</dbReference>
<evidence type="ECO:0000313" key="4">
    <source>
        <dbReference type="Proteomes" id="UP001140172"/>
    </source>
</evidence>
<dbReference type="SUPFAM" id="SSF53098">
    <property type="entry name" value="Ribonuclease H-like"/>
    <property type="match status" value="2"/>
</dbReference>
<dbReference type="GO" id="GO:0000402">
    <property type="term" value="F:crossed form four-way junction DNA binding"/>
    <property type="evidence" value="ECO:0007669"/>
    <property type="project" value="TreeGrafter"/>
</dbReference>
<evidence type="ECO:0000256" key="1">
    <source>
        <dbReference type="SAM" id="MobiDB-lite"/>
    </source>
</evidence>
<dbReference type="PANTHER" id="PTHR28072">
    <property type="entry name" value="CRUCIFORM CUTTING ENDONUCLEASE 1, MITOCHONDRIAL-RELATED"/>
    <property type="match status" value="1"/>
</dbReference>
<feature type="region of interest" description="Disordered" evidence="1">
    <location>
        <begin position="37"/>
        <end position="62"/>
    </location>
</feature>
<evidence type="ECO:0000313" key="3">
    <source>
        <dbReference type="EMBL" id="KAJ2785483.1"/>
    </source>
</evidence>
<proteinExistence type="predicted"/>
<dbReference type="GO" id="GO:0005739">
    <property type="term" value="C:mitochondrion"/>
    <property type="evidence" value="ECO:0007669"/>
    <property type="project" value="TreeGrafter"/>
</dbReference>
<dbReference type="Pfam" id="PF09159">
    <property type="entry name" value="Ydc2-catalyt"/>
    <property type="match status" value="1"/>
</dbReference>
<dbReference type="PANTHER" id="PTHR28072:SF1">
    <property type="entry name" value="CRUCIFORM CUTTING ENDONUCLEASE 1, MITOCHONDRIAL-RELATED"/>
    <property type="match status" value="1"/>
</dbReference>
<feature type="domain" description="Mitochondrial resolvase Ydc2 catalytic" evidence="2">
    <location>
        <begin position="132"/>
        <end position="437"/>
    </location>
</feature>
<dbReference type="EMBL" id="JANBUM010000087">
    <property type="protein sequence ID" value="KAJ2785483.1"/>
    <property type="molecule type" value="Genomic_DNA"/>
</dbReference>
<protein>
    <recommendedName>
        <fullName evidence="2">Mitochondrial resolvase Ydc2 catalytic domain-containing protein</fullName>
    </recommendedName>
</protein>
<dbReference type="Gene3D" id="3.30.420.10">
    <property type="entry name" value="Ribonuclease H-like superfamily/Ribonuclease H"/>
    <property type="match status" value="1"/>
</dbReference>
<comment type="caution">
    <text evidence="3">The sequence shown here is derived from an EMBL/GenBank/DDBJ whole genome shotgun (WGS) entry which is preliminary data.</text>
</comment>
<dbReference type="InterPro" id="IPR039197">
    <property type="entry name" value="Mrs1/Cce1"/>
</dbReference>
<keyword evidence="4" id="KW-1185">Reference proteome</keyword>
<organism evidence="3 4">
    <name type="scientific">Coemansia interrupta</name>
    <dbReference type="NCBI Taxonomy" id="1126814"/>
    <lineage>
        <taxon>Eukaryota</taxon>
        <taxon>Fungi</taxon>
        <taxon>Fungi incertae sedis</taxon>
        <taxon>Zoopagomycota</taxon>
        <taxon>Kickxellomycotina</taxon>
        <taxon>Kickxellomycetes</taxon>
        <taxon>Kickxellales</taxon>
        <taxon>Kickxellaceae</taxon>
        <taxon>Coemansia</taxon>
    </lineage>
</organism>
<name>A0A9W8HGK8_9FUNG</name>
<dbReference type="InterPro" id="IPR036397">
    <property type="entry name" value="RNaseH_sf"/>
</dbReference>
<evidence type="ECO:0000259" key="2">
    <source>
        <dbReference type="Pfam" id="PF09159"/>
    </source>
</evidence>
<reference evidence="3" key="1">
    <citation type="submission" date="2022-07" db="EMBL/GenBank/DDBJ databases">
        <title>Phylogenomic reconstructions and comparative analyses of Kickxellomycotina fungi.</title>
        <authorList>
            <person name="Reynolds N.K."/>
            <person name="Stajich J.E."/>
            <person name="Barry K."/>
            <person name="Grigoriev I.V."/>
            <person name="Crous P."/>
            <person name="Smith M.E."/>
        </authorList>
    </citation>
    <scope>NUCLEOTIDE SEQUENCE</scope>
    <source>
        <strain evidence="3">BCRC 34489</strain>
    </source>
</reference>
<accession>A0A9W8HGK8</accession>
<dbReference type="GO" id="GO:0000403">
    <property type="term" value="F:Y-form DNA binding"/>
    <property type="evidence" value="ECO:0007669"/>
    <property type="project" value="TreeGrafter"/>
</dbReference>
<dbReference type="OrthoDB" id="5552842at2759"/>
<dbReference type="InterPro" id="IPR015242">
    <property type="entry name" value="Ydc2_cat"/>
</dbReference>
<dbReference type="GO" id="GO:0004520">
    <property type="term" value="F:DNA endonuclease activity"/>
    <property type="evidence" value="ECO:0007669"/>
    <property type="project" value="TreeGrafter"/>
</dbReference>
<sequence length="455" mass="50059">MHGWLVQNSPLLPRAAAAAATRANALSGYRTKVTAAAVSASTRGPKSKRASRTKAEAGGGSHSLDSLKIAELNDILRNCGLHQGTGKAHKIATLSEFISTSCDLAQRRYSETNKRQAKSASEVYESFVPREVVSIDIGFRNLAFVHISRDGTVLDWRRVELLKEAVFEPWVLSSVVAEFVQNVLPLRTSALCTYLIEHQRFRSQGSAAVTDSVMVNNLVEALLYANLRHAGAHVEPVNPALVSAHWGFIDSRKNPTSSSFDEGGAEVSDKEQIIEAIVRMDTALQSQRVITRTQLSLIRQALQQKQTTRRTSGTKGVSSIDRSSLEKRDKRGLGVTRDLKRRLVKKERTIAMVQEWILSSLVSGTEPGSGTAVEISESLQNDIRSCLDAYGGAEPPLGKGHQLRFSAQMVEMLSIESKRDDLCDCVIQGVAWYRWQHYITGLLDKYAPTVAPCKM</sequence>
<dbReference type="Proteomes" id="UP001140172">
    <property type="component" value="Unassembled WGS sequence"/>
</dbReference>
<gene>
    <name evidence="3" type="ORF">GGI15_001911</name>
</gene>
<feature type="region of interest" description="Disordered" evidence="1">
    <location>
        <begin position="301"/>
        <end position="329"/>
    </location>
</feature>
<dbReference type="AlphaFoldDB" id="A0A9W8HGK8"/>
<feature type="compositionally biased region" description="Polar residues" evidence="1">
    <location>
        <begin position="301"/>
        <end position="322"/>
    </location>
</feature>